<keyword evidence="3" id="KW-1185">Reference proteome</keyword>
<reference evidence="2 3" key="1">
    <citation type="journal article" date="2015" name="Sci. Rep.">
        <title>Chromosome-level genome map provides insights into diverse defense mechanisms in the medicinal fungus Ganoderma sinense.</title>
        <authorList>
            <person name="Zhu Y."/>
            <person name="Xu J."/>
            <person name="Sun C."/>
            <person name="Zhou S."/>
            <person name="Xu H."/>
            <person name="Nelson D.R."/>
            <person name="Qian J."/>
            <person name="Song J."/>
            <person name="Luo H."/>
            <person name="Xiang L."/>
            <person name="Li Y."/>
            <person name="Xu Z."/>
            <person name="Ji A."/>
            <person name="Wang L."/>
            <person name="Lu S."/>
            <person name="Hayward A."/>
            <person name="Sun W."/>
            <person name="Li X."/>
            <person name="Schwartz D.C."/>
            <person name="Wang Y."/>
            <person name="Chen S."/>
        </authorList>
    </citation>
    <scope>NUCLEOTIDE SEQUENCE [LARGE SCALE GENOMIC DNA]</scope>
    <source>
        <strain evidence="2 3">ZZ0214-1</strain>
    </source>
</reference>
<evidence type="ECO:0000313" key="2">
    <source>
        <dbReference type="EMBL" id="PIL33679.1"/>
    </source>
</evidence>
<comment type="caution">
    <text evidence="2">The sequence shown here is derived from an EMBL/GenBank/DDBJ whole genome shotgun (WGS) entry which is preliminary data.</text>
</comment>
<organism evidence="2 3">
    <name type="scientific">Ganoderma sinense ZZ0214-1</name>
    <dbReference type="NCBI Taxonomy" id="1077348"/>
    <lineage>
        <taxon>Eukaryota</taxon>
        <taxon>Fungi</taxon>
        <taxon>Dikarya</taxon>
        <taxon>Basidiomycota</taxon>
        <taxon>Agaricomycotina</taxon>
        <taxon>Agaricomycetes</taxon>
        <taxon>Polyporales</taxon>
        <taxon>Polyporaceae</taxon>
        <taxon>Ganoderma</taxon>
    </lineage>
</organism>
<name>A0A2G8SIT2_9APHY</name>
<accession>A0A2G8SIT2</accession>
<evidence type="ECO:0000256" key="1">
    <source>
        <dbReference type="SAM" id="MobiDB-lite"/>
    </source>
</evidence>
<feature type="region of interest" description="Disordered" evidence="1">
    <location>
        <begin position="309"/>
        <end position="348"/>
    </location>
</feature>
<dbReference type="Proteomes" id="UP000230002">
    <property type="component" value="Unassembled WGS sequence"/>
</dbReference>
<evidence type="ECO:0000313" key="3">
    <source>
        <dbReference type="Proteomes" id="UP000230002"/>
    </source>
</evidence>
<protein>
    <submittedName>
        <fullName evidence="2">Uncharacterized protein</fullName>
    </submittedName>
</protein>
<proteinExistence type="predicted"/>
<dbReference type="STRING" id="1077348.A0A2G8SIT2"/>
<dbReference type="AlphaFoldDB" id="A0A2G8SIT2"/>
<gene>
    <name evidence="2" type="ORF">GSI_04303</name>
</gene>
<feature type="compositionally biased region" description="Low complexity" evidence="1">
    <location>
        <begin position="166"/>
        <end position="187"/>
    </location>
</feature>
<feature type="compositionally biased region" description="Polar residues" evidence="1">
    <location>
        <begin position="188"/>
        <end position="203"/>
    </location>
</feature>
<feature type="compositionally biased region" description="Polar residues" evidence="1">
    <location>
        <begin position="337"/>
        <end position="346"/>
    </location>
</feature>
<feature type="region of interest" description="Disordered" evidence="1">
    <location>
        <begin position="148"/>
        <end position="221"/>
    </location>
</feature>
<dbReference type="OrthoDB" id="2754478at2759"/>
<dbReference type="EMBL" id="AYKW01000007">
    <property type="protein sequence ID" value="PIL33679.1"/>
    <property type="molecule type" value="Genomic_DNA"/>
</dbReference>
<sequence length="379" mass="42184">MVKDLGLDDPETLAAVEQFHPKKYLVYVDFPLDLPMPNSKWCRYCVKLIGTTLRPEDKKRRFLPDMVIPIFPNTQCSGPDRPPIRPQTAFPFPNCFHWIYTLTNVRVRRPAAGFVDDSRAIRLSLDEHHEHKCTFELDFDRVDELAMADSDEEDDSRSLYPPLPPAAQQTPPGRLQTSRSSLGSSASPRGTESTPNSSFSSKLSDGEVEESRCPTDNTTDFSSSGADIVALNIFGWEPDPTFPLVPLIDLWFELDEHLTADTIPSPVEWFKEEEKIVSIILDGFARRKFKIVNSSPTTELLVNQDIGHNASPVADSSDSQGDELATGPVPGRGDPNPSDSKPTSASRMDIGVMGTFRAALRRVLKSIARALCFYSGKDR</sequence>